<comment type="caution">
    <text evidence="1">The sequence shown here is derived from an EMBL/GenBank/DDBJ whole genome shotgun (WGS) entry which is preliminary data.</text>
</comment>
<sequence>MSSGDTGLNDHPAGWDDALRRALEDLHVGRWLSTRELLLKTGRDWELRTARSQVLATVAVRSGAVGAWREEEPGSADALVMAARVMTQRALLSARAGVGLRQQARVCDLAREACRRAMPGADPYDPVPQVCLLALAQMPCEWQVPDRYRPELFGEPPESSMLPRGPWPQLGEVLCRDPDNREALQRMLQYFHARGAGGFSFAQWEASRAKAGSVRLMLPLYALTHSYRRQLADGAVVSRFGFWARGPVRYHAERALREWFDVVQSAECSLLDLNHLAYVLSASGEQGAGRVFEAIGPYATAAPWKQLQEESSRRDTWQDDFLRARAYAWKQKGRAR</sequence>
<dbReference type="Proteomes" id="UP001271723">
    <property type="component" value="Unassembled WGS sequence"/>
</dbReference>
<protein>
    <submittedName>
        <fullName evidence="1">Uncharacterized protein</fullName>
    </submittedName>
</protein>
<dbReference type="RefSeq" id="WP_086757262.1">
    <property type="nucleotide sequence ID" value="NZ_JAGJBZ010000002.1"/>
</dbReference>
<proteinExistence type="predicted"/>
<organism evidence="1 2">
    <name type="scientific">Streptomyces griseiscabiei</name>
    <dbReference type="NCBI Taxonomy" id="2993540"/>
    <lineage>
        <taxon>Bacteria</taxon>
        <taxon>Bacillati</taxon>
        <taxon>Actinomycetota</taxon>
        <taxon>Actinomycetes</taxon>
        <taxon>Kitasatosporales</taxon>
        <taxon>Streptomycetaceae</taxon>
        <taxon>Streptomyces</taxon>
    </lineage>
</organism>
<keyword evidence="2" id="KW-1185">Reference proteome</keyword>
<evidence type="ECO:0000313" key="2">
    <source>
        <dbReference type="Proteomes" id="UP001271723"/>
    </source>
</evidence>
<name>A0ABU4LKL3_9ACTN</name>
<accession>A0ABU4LKL3</accession>
<reference evidence="1 2" key="1">
    <citation type="journal article" date="2023" name="Microb. Genom.">
        <title>Mesoterricola silvestris gen. nov., sp. nov., Mesoterricola sediminis sp. nov., Geothrix oryzae sp. nov., Geothrix edaphica sp. nov., Geothrix rubra sp. nov., and Geothrix limicola sp. nov., six novel members of Acidobacteriota isolated from soils.</title>
        <authorList>
            <person name="Weisberg A.J."/>
            <person name="Pearce E."/>
            <person name="Kramer C.G."/>
            <person name="Chang J.H."/>
            <person name="Clarke C.R."/>
        </authorList>
    </citation>
    <scope>NUCLEOTIDE SEQUENCE [LARGE SCALE GENOMIC DNA]</scope>
    <source>
        <strain evidence="1 2">NRRL_B-2795</strain>
    </source>
</reference>
<dbReference type="EMBL" id="JARAVY010000040">
    <property type="protein sequence ID" value="MDX2916158.1"/>
    <property type="molecule type" value="Genomic_DNA"/>
</dbReference>
<evidence type="ECO:0000313" key="1">
    <source>
        <dbReference type="EMBL" id="MDX2916158.1"/>
    </source>
</evidence>
<gene>
    <name evidence="1" type="ORF">PV517_46765</name>
</gene>